<proteinExistence type="predicted"/>
<dbReference type="EMBL" id="MGDI01000028">
    <property type="protein sequence ID" value="OGL53070.1"/>
    <property type="molecule type" value="Genomic_DNA"/>
</dbReference>
<dbReference type="AlphaFoldDB" id="A0A1F7SGZ5"/>
<evidence type="ECO:0000313" key="9">
    <source>
        <dbReference type="EMBL" id="OGL53070.1"/>
    </source>
</evidence>
<organism evidence="9 10">
    <name type="scientific">Candidatus Schekmanbacteria bacterium RIFCSPLOWO2_12_FULL_38_15</name>
    <dbReference type="NCBI Taxonomy" id="1817883"/>
    <lineage>
        <taxon>Bacteria</taxon>
        <taxon>Candidatus Schekmaniibacteriota</taxon>
    </lineage>
</organism>
<evidence type="ECO:0000256" key="6">
    <source>
        <dbReference type="ARBA" id="ARBA00023136"/>
    </source>
</evidence>
<evidence type="ECO:0000313" key="10">
    <source>
        <dbReference type="Proteomes" id="UP000178082"/>
    </source>
</evidence>
<evidence type="ECO:0000256" key="4">
    <source>
        <dbReference type="ARBA" id="ARBA00022801"/>
    </source>
</evidence>
<reference evidence="9 10" key="1">
    <citation type="journal article" date="2016" name="Nat. Commun.">
        <title>Thousands of microbial genomes shed light on interconnected biogeochemical processes in an aquifer system.</title>
        <authorList>
            <person name="Anantharaman K."/>
            <person name="Brown C.T."/>
            <person name="Hug L.A."/>
            <person name="Sharon I."/>
            <person name="Castelle C.J."/>
            <person name="Probst A.J."/>
            <person name="Thomas B.C."/>
            <person name="Singh A."/>
            <person name="Wilkins M.J."/>
            <person name="Karaoz U."/>
            <person name="Brodie E.L."/>
            <person name="Williams K.H."/>
            <person name="Hubbard S.S."/>
            <person name="Banfield J.F."/>
        </authorList>
    </citation>
    <scope>NUCLEOTIDE SEQUENCE [LARGE SCALE GENOMIC DNA]</scope>
</reference>
<keyword evidence="3 7" id="KW-0812">Transmembrane</keyword>
<comment type="subcellular location">
    <subcellularLocation>
        <location evidence="1">Cell membrane</location>
        <topology evidence="1">Multi-pass membrane protein</topology>
    </subcellularLocation>
</comment>
<feature type="domain" description="Phosphatidic acid phosphatase type 2/haloperoxidase" evidence="8">
    <location>
        <begin position="59"/>
        <end position="167"/>
    </location>
</feature>
<dbReference type="STRING" id="1817883.A3G31_09210"/>
<keyword evidence="4" id="KW-0378">Hydrolase</keyword>
<feature type="transmembrane region" description="Helical" evidence="7">
    <location>
        <begin position="152"/>
        <end position="169"/>
    </location>
</feature>
<dbReference type="SMART" id="SM00014">
    <property type="entry name" value="acidPPc"/>
    <property type="match status" value="1"/>
</dbReference>
<feature type="transmembrane region" description="Helical" evidence="7">
    <location>
        <begin position="56"/>
        <end position="80"/>
    </location>
</feature>
<dbReference type="InterPro" id="IPR000326">
    <property type="entry name" value="PAP2/HPO"/>
</dbReference>
<dbReference type="Gene3D" id="1.20.144.10">
    <property type="entry name" value="Phosphatidic acid phosphatase type 2/haloperoxidase"/>
    <property type="match status" value="1"/>
</dbReference>
<dbReference type="PANTHER" id="PTHR14969:SF62">
    <property type="entry name" value="DECAPRENYLPHOSPHORYL-5-PHOSPHORIBOSE PHOSPHATASE RV3807C-RELATED"/>
    <property type="match status" value="1"/>
</dbReference>
<dbReference type="Pfam" id="PF01569">
    <property type="entry name" value="PAP2"/>
    <property type="match status" value="1"/>
</dbReference>
<feature type="transmembrane region" description="Helical" evidence="7">
    <location>
        <begin position="26"/>
        <end position="49"/>
    </location>
</feature>
<name>A0A1F7SGZ5_9BACT</name>
<evidence type="ECO:0000256" key="7">
    <source>
        <dbReference type="SAM" id="Phobius"/>
    </source>
</evidence>
<comment type="caution">
    <text evidence="9">The sequence shown here is derived from an EMBL/GenBank/DDBJ whole genome shotgun (WGS) entry which is preliminary data.</text>
</comment>
<feature type="transmembrane region" description="Helical" evidence="7">
    <location>
        <begin position="100"/>
        <end position="121"/>
    </location>
</feature>
<keyword evidence="6 7" id="KW-0472">Membrane</keyword>
<evidence type="ECO:0000256" key="3">
    <source>
        <dbReference type="ARBA" id="ARBA00022692"/>
    </source>
</evidence>
<evidence type="ECO:0000256" key="2">
    <source>
        <dbReference type="ARBA" id="ARBA00022475"/>
    </source>
</evidence>
<gene>
    <name evidence="9" type="ORF">A3G31_09210</name>
</gene>
<dbReference type="GO" id="GO:0005886">
    <property type="term" value="C:plasma membrane"/>
    <property type="evidence" value="ECO:0007669"/>
    <property type="project" value="UniProtKB-SubCell"/>
</dbReference>
<keyword evidence="2" id="KW-1003">Cell membrane</keyword>
<dbReference type="Proteomes" id="UP000178082">
    <property type="component" value="Unassembled WGS sequence"/>
</dbReference>
<evidence type="ECO:0000256" key="1">
    <source>
        <dbReference type="ARBA" id="ARBA00004651"/>
    </source>
</evidence>
<evidence type="ECO:0000256" key="5">
    <source>
        <dbReference type="ARBA" id="ARBA00022989"/>
    </source>
</evidence>
<dbReference type="GO" id="GO:0016787">
    <property type="term" value="F:hydrolase activity"/>
    <property type="evidence" value="ECO:0007669"/>
    <property type="project" value="UniProtKB-KW"/>
</dbReference>
<dbReference type="InterPro" id="IPR036938">
    <property type="entry name" value="PAP2/HPO_sf"/>
</dbReference>
<protein>
    <recommendedName>
        <fullName evidence="8">Phosphatidic acid phosphatase type 2/haloperoxidase domain-containing protein</fullName>
    </recommendedName>
</protein>
<sequence length="181" mass="20834">MELLKSIDIAIFYFINQRISNGFFDILMPLITDFGLWPYLVMLTALFCIHLRRKGIYPFVLTQVSIFSSRWVCRFLKVFFGRQRPFAILENTHVLEMEHYTFSFPSGHTTVAFAFATVLAVKIPRVRIPVLVIAVLIGFSRIYVGTHYPSDVVAGMFLGCSVSAIILFIEKKIKVIRNLKF</sequence>
<feature type="transmembrane region" description="Helical" evidence="7">
    <location>
        <begin position="128"/>
        <end position="146"/>
    </location>
</feature>
<evidence type="ECO:0000259" key="8">
    <source>
        <dbReference type="SMART" id="SM00014"/>
    </source>
</evidence>
<keyword evidence="5 7" id="KW-1133">Transmembrane helix</keyword>
<dbReference type="SUPFAM" id="SSF48317">
    <property type="entry name" value="Acid phosphatase/Vanadium-dependent haloperoxidase"/>
    <property type="match status" value="1"/>
</dbReference>
<accession>A0A1F7SGZ5</accession>
<dbReference type="PANTHER" id="PTHR14969">
    <property type="entry name" value="SPHINGOSINE-1-PHOSPHATE PHOSPHOHYDROLASE"/>
    <property type="match status" value="1"/>
</dbReference>